<dbReference type="PANTHER" id="PTHR31435:SF9">
    <property type="entry name" value="PROTEIN NATD1"/>
    <property type="match status" value="1"/>
</dbReference>
<gene>
    <name evidence="2" type="ORF">IC231_09965</name>
</gene>
<dbReference type="RefSeq" id="WP_190784373.1">
    <property type="nucleotide sequence ID" value="NZ_JACWZZ010000002.1"/>
</dbReference>
<dbReference type="Pfam" id="PF14542">
    <property type="entry name" value="Acetyltransf_CG"/>
    <property type="match status" value="1"/>
</dbReference>
<dbReference type="InterPro" id="IPR016181">
    <property type="entry name" value="Acyl_CoA_acyltransferase"/>
</dbReference>
<feature type="domain" description="N-acetyltransferase" evidence="1">
    <location>
        <begin position="6"/>
        <end position="92"/>
    </location>
</feature>
<reference evidence="2 3" key="1">
    <citation type="submission" date="2020-09" db="EMBL/GenBank/DDBJ databases">
        <authorList>
            <person name="Kim M.K."/>
        </authorList>
    </citation>
    <scope>NUCLEOTIDE SEQUENCE [LARGE SCALE GENOMIC DNA]</scope>
    <source>
        <strain evidence="2 3">BT646</strain>
    </source>
</reference>
<evidence type="ECO:0000313" key="2">
    <source>
        <dbReference type="EMBL" id="MBD2715361.1"/>
    </source>
</evidence>
<evidence type="ECO:0000313" key="3">
    <source>
        <dbReference type="Proteomes" id="UP000642468"/>
    </source>
</evidence>
<dbReference type="InterPro" id="IPR031165">
    <property type="entry name" value="GNAT_YJDJ"/>
</dbReference>
<protein>
    <submittedName>
        <fullName evidence="2">N-acetyltransferase</fullName>
    </submittedName>
</protein>
<dbReference type="PROSITE" id="PS51729">
    <property type="entry name" value="GNAT_YJDJ"/>
    <property type="match status" value="1"/>
</dbReference>
<evidence type="ECO:0000259" key="1">
    <source>
        <dbReference type="PROSITE" id="PS51729"/>
    </source>
</evidence>
<dbReference type="SUPFAM" id="SSF55729">
    <property type="entry name" value="Acyl-CoA N-acyltransferases (Nat)"/>
    <property type="match status" value="1"/>
</dbReference>
<name>A0ABR8JHZ9_9BACT</name>
<comment type="caution">
    <text evidence="2">The sequence shown here is derived from an EMBL/GenBank/DDBJ whole genome shotgun (WGS) entry which is preliminary data.</text>
</comment>
<sequence length="96" mass="10884">MPVTIQHQPQDQEFTATLDGHSGELAYSFPTEDVIDFTHTFVDKALRGKGVGEALAKEALAYAQQQNLKIRTSCEFMKSYVAQHPEYQPLLDRQQE</sequence>
<organism evidence="2 3">
    <name type="scientific">Hymenobacter duratus</name>
    <dbReference type="NCBI Taxonomy" id="2771356"/>
    <lineage>
        <taxon>Bacteria</taxon>
        <taxon>Pseudomonadati</taxon>
        <taxon>Bacteroidota</taxon>
        <taxon>Cytophagia</taxon>
        <taxon>Cytophagales</taxon>
        <taxon>Hymenobacteraceae</taxon>
        <taxon>Hymenobacter</taxon>
    </lineage>
</organism>
<dbReference type="CDD" id="cd04301">
    <property type="entry name" value="NAT_SF"/>
    <property type="match status" value="1"/>
</dbReference>
<dbReference type="Proteomes" id="UP000642468">
    <property type="component" value="Unassembled WGS sequence"/>
</dbReference>
<proteinExistence type="predicted"/>
<dbReference type="InterPro" id="IPR045057">
    <property type="entry name" value="Gcn5-rel_NAT"/>
</dbReference>
<keyword evidence="3" id="KW-1185">Reference proteome</keyword>
<accession>A0ABR8JHZ9</accession>
<dbReference type="Gene3D" id="3.40.630.30">
    <property type="match status" value="1"/>
</dbReference>
<dbReference type="EMBL" id="JACWZZ010000002">
    <property type="protein sequence ID" value="MBD2715361.1"/>
    <property type="molecule type" value="Genomic_DNA"/>
</dbReference>
<dbReference type="PANTHER" id="PTHR31435">
    <property type="entry name" value="PROTEIN NATD1"/>
    <property type="match status" value="1"/>
</dbReference>